<evidence type="ECO:0000256" key="9">
    <source>
        <dbReference type="ARBA" id="ARBA00031044"/>
    </source>
</evidence>
<dbReference type="CDD" id="cd07723">
    <property type="entry name" value="hydroxyacylglutathione_hydrolase_MBL-fold"/>
    <property type="match status" value="1"/>
</dbReference>
<dbReference type="Pfam" id="PF16123">
    <property type="entry name" value="HAGH_C"/>
    <property type="match status" value="1"/>
</dbReference>
<evidence type="ECO:0000256" key="8">
    <source>
        <dbReference type="ARBA" id="ARBA00022833"/>
    </source>
</evidence>
<organism evidence="12 13">
    <name type="scientific">Mycena chlorophos</name>
    <name type="common">Agaric fungus</name>
    <name type="synonym">Agaricus chlorophos</name>
    <dbReference type="NCBI Taxonomy" id="658473"/>
    <lineage>
        <taxon>Eukaryota</taxon>
        <taxon>Fungi</taxon>
        <taxon>Dikarya</taxon>
        <taxon>Basidiomycota</taxon>
        <taxon>Agaricomycotina</taxon>
        <taxon>Agaricomycetes</taxon>
        <taxon>Agaricomycetidae</taxon>
        <taxon>Agaricales</taxon>
        <taxon>Marasmiineae</taxon>
        <taxon>Mycenaceae</taxon>
        <taxon>Mycena</taxon>
    </lineage>
</organism>
<feature type="compositionally biased region" description="Acidic residues" evidence="10">
    <location>
        <begin position="561"/>
        <end position="570"/>
    </location>
</feature>
<evidence type="ECO:0000313" key="12">
    <source>
        <dbReference type="EMBL" id="GAT59576.1"/>
    </source>
</evidence>
<keyword evidence="8" id="KW-0862">Zinc</keyword>
<dbReference type="InterPro" id="IPR001279">
    <property type="entry name" value="Metallo-B-lactamas"/>
</dbReference>
<evidence type="ECO:0000256" key="1">
    <source>
        <dbReference type="ARBA" id="ARBA00001623"/>
    </source>
</evidence>
<dbReference type="InterPro" id="IPR032282">
    <property type="entry name" value="HAGH_C"/>
</dbReference>
<evidence type="ECO:0000256" key="2">
    <source>
        <dbReference type="ARBA" id="ARBA00001947"/>
    </source>
</evidence>
<dbReference type="Pfam" id="PF00753">
    <property type="entry name" value="Lactamase_B"/>
    <property type="match status" value="1"/>
</dbReference>
<evidence type="ECO:0000256" key="4">
    <source>
        <dbReference type="ARBA" id="ARBA00006759"/>
    </source>
</evidence>
<feature type="region of interest" description="Disordered" evidence="10">
    <location>
        <begin position="527"/>
        <end position="570"/>
    </location>
</feature>
<evidence type="ECO:0000256" key="5">
    <source>
        <dbReference type="ARBA" id="ARBA00011917"/>
    </source>
</evidence>
<dbReference type="PANTHER" id="PTHR11935:SF94">
    <property type="entry name" value="TENZING NORGAY, ISOFORM C"/>
    <property type="match status" value="1"/>
</dbReference>
<dbReference type="SMART" id="SM00849">
    <property type="entry name" value="Lactamase_B"/>
    <property type="match status" value="1"/>
</dbReference>
<keyword evidence="6" id="KW-0479">Metal-binding</keyword>
<sequence>MLDPPADIQELKTAAARYDVQLVAALNTNHHRSGGNTLFASTYPSANIYAGSSKSPAATHIVGNDDEIPLGRNLRIRVLATPCHTADSLCFHVVDKSEPTHDGGLFTGDTLLMAGCGSFGEGSTEEMHAVLTRLEQLPESTVVYVGHDVARHNWALATSLEPGNNELRRLKSLLSWTQKPVTTIGDEKQWNPYLRSHSEEIRNHLRLDPTDPAPAVLQALKAAQDDLYVRLTLSPDAKLYLHIPVNYIHTNCKLPIKYLLFLAWCILGQRGTIQYDAVPVTEDEPLIPYQFVPANPTGVLTIMCNHPRSPLVADLFDTAIDMEVIARRSTLSTDSSCTTEFKDSLRERDVHCVFTGQAAFWTEGMHLVAVHKGDEWFCLITRNRATVADAGELFPNGINGPDNGMLVFKGAASAWDTHMFAILKAPNAILGMNDIPSPPPPRFQPRHESQQINGRPIAIGNPLNARFTVQWFTGSLDDQLPLPANTDAVFNMNAVPRIPLPSALLCHYTYGASAVKHWGRGVEGSALTKRANMPRPPPAPIDASVGGRKRRKTTSANVDKDADEEQSSEAVWDADMDAEWVVLLLSANTPEAAAHRRMVDEEMRRQERETMQSVERWRKEVFR</sequence>
<evidence type="ECO:0000256" key="7">
    <source>
        <dbReference type="ARBA" id="ARBA00022801"/>
    </source>
</evidence>
<evidence type="ECO:0000256" key="3">
    <source>
        <dbReference type="ARBA" id="ARBA00004963"/>
    </source>
</evidence>
<evidence type="ECO:0000256" key="6">
    <source>
        <dbReference type="ARBA" id="ARBA00022723"/>
    </source>
</evidence>
<dbReference type="EC" id="3.1.2.6" evidence="5"/>
<evidence type="ECO:0000259" key="11">
    <source>
        <dbReference type="SMART" id="SM00849"/>
    </source>
</evidence>
<keyword evidence="7" id="KW-0378">Hydrolase</keyword>
<dbReference type="InterPro" id="IPR036866">
    <property type="entry name" value="RibonucZ/Hydroxyglut_hydro"/>
</dbReference>
<reference evidence="12" key="1">
    <citation type="submission" date="2014-09" db="EMBL/GenBank/DDBJ databases">
        <title>Genome sequence of the luminous mushroom Mycena chlorophos for searching fungal bioluminescence genes.</title>
        <authorList>
            <person name="Tanaka Y."/>
            <person name="Kasuga D."/>
            <person name="Oba Y."/>
            <person name="Hase S."/>
            <person name="Sato K."/>
            <person name="Oba Y."/>
            <person name="Sakakibara Y."/>
        </authorList>
    </citation>
    <scope>NUCLEOTIDE SEQUENCE</scope>
</reference>
<evidence type="ECO:0000256" key="10">
    <source>
        <dbReference type="SAM" id="MobiDB-lite"/>
    </source>
</evidence>
<dbReference type="PANTHER" id="PTHR11935">
    <property type="entry name" value="BETA LACTAMASE DOMAIN"/>
    <property type="match status" value="1"/>
</dbReference>
<protein>
    <recommendedName>
        <fullName evidence="5">hydroxyacylglutathione hydrolase</fullName>
        <ecNumber evidence="5">3.1.2.6</ecNumber>
    </recommendedName>
    <alternativeName>
        <fullName evidence="9">Glyoxalase II</fullName>
    </alternativeName>
</protein>
<dbReference type="Proteomes" id="UP000815677">
    <property type="component" value="Unassembled WGS sequence"/>
</dbReference>
<dbReference type="InterPro" id="IPR003615">
    <property type="entry name" value="HNH_nuc"/>
</dbReference>
<gene>
    <name evidence="12" type="ORF">MCHLO_15847</name>
</gene>
<dbReference type="InterPro" id="IPR035680">
    <property type="entry name" value="Clx_II_MBL"/>
</dbReference>
<evidence type="ECO:0000313" key="13">
    <source>
        <dbReference type="Proteomes" id="UP000815677"/>
    </source>
</evidence>
<feature type="domain" description="Metallo-beta-lactamase" evidence="11">
    <location>
        <begin position="5"/>
        <end position="147"/>
    </location>
</feature>
<comment type="pathway">
    <text evidence="3">Secondary metabolite metabolism; methylglyoxal degradation; (R)-lactate from methylglyoxal: step 2/2.</text>
</comment>
<proteinExistence type="inferred from homology"/>
<comment type="similarity">
    <text evidence="4">Belongs to the metallo-beta-lactamase superfamily. Glyoxalase II family.</text>
</comment>
<comment type="cofactor">
    <cofactor evidence="2">
        <name>Zn(2+)</name>
        <dbReference type="ChEBI" id="CHEBI:29105"/>
    </cofactor>
</comment>
<name>A0ABQ0MBQ6_MYCCL</name>
<dbReference type="Pfam" id="PF13391">
    <property type="entry name" value="HNH_2"/>
    <property type="match status" value="1"/>
</dbReference>
<dbReference type="EMBL" id="DF849890">
    <property type="protein sequence ID" value="GAT59576.1"/>
    <property type="molecule type" value="Genomic_DNA"/>
</dbReference>
<dbReference type="SUPFAM" id="SSF56281">
    <property type="entry name" value="Metallo-hydrolase/oxidoreductase"/>
    <property type="match status" value="1"/>
</dbReference>
<dbReference type="Gene3D" id="3.60.15.10">
    <property type="entry name" value="Ribonuclease Z/Hydroxyacylglutathione hydrolase-like"/>
    <property type="match status" value="1"/>
</dbReference>
<comment type="catalytic activity">
    <reaction evidence="1">
        <text>an S-(2-hydroxyacyl)glutathione + H2O = a 2-hydroxy carboxylate + glutathione + H(+)</text>
        <dbReference type="Rhea" id="RHEA:21864"/>
        <dbReference type="ChEBI" id="CHEBI:15377"/>
        <dbReference type="ChEBI" id="CHEBI:15378"/>
        <dbReference type="ChEBI" id="CHEBI:57925"/>
        <dbReference type="ChEBI" id="CHEBI:58896"/>
        <dbReference type="ChEBI" id="CHEBI:71261"/>
        <dbReference type="EC" id="3.1.2.6"/>
    </reaction>
</comment>
<accession>A0ABQ0MBQ6</accession>
<keyword evidence="13" id="KW-1185">Reference proteome</keyword>